<dbReference type="Pfam" id="PF05761">
    <property type="entry name" value="5_nucleotid"/>
    <property type="match status" value="1"/>
</dbReference>
<dbReference type="InterPro" id="IPR008380">
    <property type="entry name" value="HAD-SF_hydro_IG_5-nucl"/>
</dbReference>
<dbReference type="SUPFAM" id="SSF56784">
    <property type="entry name" value="HAD-like"/>
    <property type="match status" value="1"/>
</dbReference>
<keyword evidence="2" id="KW-0479">Metal-binding</keyword>
<reference evidence="5" key="2">
    <citation type="submission" date="2021-09" db="EMBL/GenBank/DDBJ databases">
        <authorList>
            <person name="Jia N."/>
            <person name="Wang J."/>
            <person name="Shi W."/>
            <person name="Du L."/>
            <person name="Sun Y."/>
            <person name="Zhan W."/>
            <person name="Jiang J."/>
            <person name="Wang Q."/>
            <person name="Zhang B."/>
            <person name="Ji P."/>
            <person name="Sakyi L.B."/>
            <person name="Cui X."/>
            <person name="Yuan T."/>
            <person name="Jiang B."/>
            <person name="Yang W."/>
            <person name="Lam T.T.-Y."/>
            <person name="Chang Q."/>
            <person name="Ding S."/>
            <person name="Wang X."/>
            <person name="Zhu J."/>
            <person name="Ruan X."/>
            <person name="Zhao L."/>
            <person name="Wei J."/>
            <person name="Que T."/>
            <person name="Du C."/>
            <person name="Cheng J."/>
            <person name="Dai P."/>
            <person name="Han X."/>
            <person name="Huang E."/>
            <person name="Gao Y."/>
            <person name="Liu J."/>
            <person name="Shao H."/>
            <person name="Ye R."/>
            <person name="Li L."/>
            <person name="Wei W."/>
            <person name="Wang X."/>
            <person name="Wang C."/>
            <person name="Huo Q."/>
            <person name="Li W."/>
            <person name="Guo W."/>
            <person name="Chen H."/>
            <person name="Chen S."/>
            <person name="Zhou L."/>
            <person name="Zhou L."/>
            <person name="Ni X."/>
            <person name="Tian J."/>
            <person name="Zhou Y."/>
            <person name="Sheng Y."/>
            <person name="Liu T."/>
            <person name="Pan Y."/>
            <person name="Xia L."/>
            <person name="Li J."/>
            <person name="Zhao F."/>
            <person name="Cao W."/>
        </authorList>
    </citation>
    <scope>NUCLEOTIDE SEQUENCE</scope>
    <source>
        <strain evidence="5">Rsan-2018</strain>
        <tissue evidence="5">Larvae</tissue>
    </source>
</reference>
<dbReference type="VEuPathDB" id="VectorBase:RSAN_034956"/>
<reference evidence="5" key="1">
    <citation type="journal article" date="2020" name="Cell">
        <title>Large-Scale Comparative Analyses of Tick Genomes Elucidate Their Genetic Diversity and Vector Capacities.</title>
        <authorList>
            <consortium name="Tick Genome and Microbiome Consortium (TIGMIC)"/>
            <person name="Jia N."/>
            <person name="Wang J."/>
            <person name="Shi W."/>
            <person name="Du L."/>
            <person name="Sun Y."/>
            <person name="Zhan W."/>
            <person name="Jiang J.F."/>
            <person name="Wang Q."/>
            <person name="Zhang B."/>
            <person name="Ji P."/>
            <person name="Bell-Sakyi L."/>
            <person name="Cui X.M."/>
            <person name="Yuan T.T."/>
            <person name="Jiang B.G."/>
            <person name="Yang W.F."/>
            <person name="Lam T.T."/>
            <person name="Chang Q.C."/>
            <person name="Ding S.J."/>
            <person name="Wang X.J."/>
            <person name="Zhu J.G."/>
            <person name="Ruan X.D."/>
            <person name="Zhao L."/>
            <person name="Wei J.T."/>
            <person name="Ye R.Z."/>
            <person name="Que T.C."/>
            <person name="Du C.H."/>
            <person name="Zhou Y.H."/>
            <person name="Cheng J.X."/>
            <person name="Dai P.F."/>
            <person name="Guo W.B."/>
            <person name="Han X.H."/>
            <person name="Huang E.J."/>
            <person name="Li L.F."/>
            <person name="Wei W."/>
            <person name="Gao Y.C."/>
            <person name="Liu J.Z."/>
            <person name="Shao H.Z."/>
            <person name="Wang X."/>
            <person name="Wang C.C."/>
            <person name="Yang T.C."/>
            <person name="Huo Q.B."/>
            <person name="Li W."/>
            <person name="Chen H.Y."/>
            <person name="Chen S.E."/>
            <person name="Zhou L.G."/>
            <person name="Ni X.B."/>
            <person name="Tian J.H."/>
            <person name="Sheng Y."/>
            <person name="Liu T."/>
            <person name="Pan Y.S."/>
            <person name="Xia L.Y."/>
            <person name="Li J."/>
            <person name="Zhao F."/>
            <person name="Cao W.C."/>
        </authorList>
    </citation>
    <scope>NUCLEOTIDE SEQUENCE</scope>
    <source>
        <strain evidence="5">Rsan-2018</strain>
    </source>
</reference>
<evidence type="ECO:0000313" key="6">
    <source>
        <dbReference type="Proteomes" id="UP000821837"/>
    </source>
</evidence>
<evidence type="ECO:0000256" key="2">
    <source>
        <dbReference type="ARBA" id="ARBA00022723"/>
    </source>
</evidence>
<gene>
    <name evidence="5" type="ORF">HPB52_018933</name>
</gene>
<dbReference type="InterPro" id="IPR023214">
    <property type="entry name" value="HAD_sf"/>
</dbReference>
<accession>A0A9D4QCX5</accession>
<evidence type="ECO:0000256" key="1">
    <source>
        <dbReference type="ARBA" id="ARBA00009589"/>
    </source>
</evidence>
<proteinExistence type="inferred from homology"/>
<dbReference type="PANTHER" id="PTHR12103:SF38">
    <property type="entry name" value="5'-NUCLEOTIDASE DOMAIN-CONTAINING PROTEIN 1"/>
    <property type="match status" value="1"/>
</dbReference>
<sequence length="302" mass="33387">MSTTTSPNADSPTRATFCLLDYDAVGFDLDNTLARYRLPALFELIHQSVRDYLSTNGRRPTGRLWPSARAFSQRGLLLDKKRGLLVKFDASGRVDRALKGFTRLSHDEVEQLEKEYSGLTFQSDLRPSNEWYNFADYFTVPTETLYADMVARAEPEVIEDDGSQRPLGVDEQLGADFVYCGGNWTTLCERWLDRRRALYVGDSLVDDIVASQGCCDSVAVLEELAVEAAASEPAAHDGIDYLLSNVWGSVFASPQGPSYLTKALLYAVPSAHDHATEVTTLDNGLRVASQNKFGQFCTVGGE</sequence>
<evidence type="ECO:0000313" key="5">
    <source>
        <dbReference type="EMBL" id="KAH7972924.1"/>
    </source>
</evidence>
<evidence type="ECO:0000256" key="3">
    <source>
        <dbReference type="ARBA" id="ARBA00022801"/>
    </source>
</evidence>
<dbReference type="AlphaFoldDB" id="A0A9D4QCX5"/>
<dbReference type="EMBL" id="JABSTV010001247">
    <property type="protein sequence ID" value="KAH7972924.1"/>
    <property type="molecule type" value="Genomic_DNA"/>
</dbReference>
<dbReference type="Gene3D" id="3.40.50.1000">
    <property type="entry name" value="HAD superfamily/HAD-like"/>
    <property type="match status" value="1"/>
</dbReference>
<organism evidence="5 6">
    <name type="scientific">Rhipicephalus sanguineus</name>
    <name type="common">Brown dog tick</name>
    <name type="synonym">Ixodes sanguineus</name>
    <dbReference type="NCBI Taxonomy" id="34632"/>
    <lineage>
        <taxon>Eukaryota</taxon>
        <taxon>Metazoa</taxon>
        <taxon>Ecdysozoa</taxon>
        <taxon>Arthropoda</taxon>
        <taxon>Chelicerata</taxon>
        <taxon>Arachnida</taxon>
        <taxon>Acari</taxon>
        <taxon>Parasitiformes</taxon>
        <taxon>Ixodida</taxon>
        <taxon>Ixodoidea</taxon>
        <taxon>Ixodidae</taxon>
        <taxon>Rhipicephalinae</taxon>
        <taxon>Rhipicephalus</taxon>
        <taxon>Rhipicephalus</taxon>
    </lineage>
</organism>
<dbReference type="Proteomes" id="UP000821837">
    <property type="component" value="Chromosome 11"/>
</dbReference>
<name>A0A9D4QCX5_RHISA</name>
<keyword evidence="3" id="KW-0378">Hydrolase</keyword>
<dbReference type="PANTHER" id="PTHR12103">
    <property type="entry name" value="5'-NUCLEOTIDASE DOMAIN-CONTAINING"/>
    <property type="match status" value="1"/>
</dbReference>
<dbReference type="GO" id="GO:0008253">
    <property type="term" value="F:5'-nucleotidase activity"/>
    <property type="evidence" value="ECO:0007669"/>
    <property type="project" value="TreeGrafter"/>
</dbReference>
<dbReference type="InterPro" id="IPR036412">
    <property type="entry name" value="HAD-like_sf"/>
</dbReference>
<keyword evidence="6" id="KW-1185">Reference proteome</keyword>
<keyword evidence="4" id="KW-0460">Magnesium</keyword>
<comment type="caution">
    <text evidence="5">The sequence shown here is derived from an EMBL/GenBank/DDBJ whole genome shotgun (WGS) entry which is preliminary data.</text>
</comment>
<protein>
    <submittedName>
        <fullName evidence="5">Uncharacterized protein</fullName>
    </submittedName>
</protein>
<comment type="similarity">
    <text evidence="1">Belongs to the 5'(3')-deoxyribonucleotidase family.</text>
</comment>
<evidence type="ECO:0000256" key="4">
    <source>
        <dbReference type="ARBA" id="ARBA00022842"/>
    </source>
</evidence>
<dbReference type="GO" id="GO:0046872">
    <property type="term" value="F:metal ion binding"/>
    <property type="evidence" value="ECO:0007669"/>
    <property type="project" value="UniProtKB-KW"/>
</dbReference>